<feature type="transmembrane region" description="Helical" evidence="1">
    <location>
        <begin position="72"/>
        <end position="91"/>
    </location>
</feature>
<name>A5B135_VITVI</name>
<organism evidence="2">
    <name type="scientific">Vitis vinifera</name>
    <name type="common">Grape</name>
    <dbReference type="NCBI Taxonomy" id="29760"/>
    <lineage>
        <taxon>Eukaryota</taxon>
        <taxon>Viridiplantae</taxon>
        <taxon>Streptophyta</taxon>
        <taxon>Embryophyta</taxon>
        <taxon>Tracheophyta</taxon>
        <taxon>Spermatophyta</taxon>
        <taxon>Magnoliopsida</taxon>
        <taxon>eudicotyledons</taxon>
        <taxon>Gunneridae</taxon>
        <taxon>Pentapetalae</taxon>
        <taxon>rosids</taxon>
        <taxon>Vitales</taxon>
        <taxon>Vitaceae</taxon>
        <taxon>Viteae</taxon>
        <taxon>Vitis</taxon>
    </lineage>
</organism>
<keyword evidence="1" id="KW-0472">Membrane</keyword>
<protein>
    <submittedName>
        <fullName evidence="2">Uncharacterized protein</fullName>
    </submittedName>
</protein>
<reference evidence="2" key="1">
    <citation type="journal article" date="2007" name="PLoS ONE">
        <title>The first genome sequence of an elite grapevine cultivar (Pinot noir Vitis vinifera L.): coping with a highly heterozygous genome.</title>
        <authorList>
            <person name="Velasco R."/>
            <person name="Zharkikh A."/>
            <person name="Troggio M."/>
            <person name="Cartwright D.A."/>
            <person name="Cestaro A."/>
            <person name="Pruss D."/>
            <person name="Pindo M."/>
            <person name="FitzGerald L.M."/>
            <person name="Vezzulli S."/>
            <person name="Reid J."/>
            <person name="Malacarne G."/>
            <person name="Iliev D."/>
            <person name="Coppola G."/>
            <person name="Wardell B."/>
            <person name="Micheletti D."/>
            <person name="Macalma T."/>
            <person name="Facci M."/>
            <person name="Mitchell J.T."/>
            <person name="Perazzolli M."/>
            <person name="Eldredge G."/>
            <person name="Gatto P."/>
            <person name="Oyzerski R."/>
            <person name="Moretto M."/>
            <person name="Gutin N."/>
            <person name="Stefanini M."/>
            <person name="Chen Y."/>
            <person name="Segala C."/>
            <person name="Davenport C."/>
            <person name="Dematte L."/>
            <person name="Mraz A."/>
            <person name="Battilana J."/>
            <person name="Stormo K."/>
            <person name="Costa F."/>
            <person name="Tao Q."/>
            <person name="Si-Ammour A."/>
            <person name="Harkins T."/>
            <person name="Lackey A."/>
            <person name="Perbost C."/>
            <person name="Taillon B."/>
            <person name="Stella A."/>
            <person name="Solovyev V."/>
            <person name="Fawcett J.A."/>
            <person name="Sterck L."/>
            <person name="Vandepoele K."/>
            <person name="Grando S.M."/>
            <person name="Toppo S."/>
            <person name="Moser C."/>
            <person name="Lanchbury J."/>
            <person name="Bogden R."/>
            <person name="Skolnick M."/>
            <person name="Sgaramella V."/>
            <person name="Bhatnagar S.K."/>
            <person name="Fontana P."/>
            <person name="Gutin A."/>
            <person name="Van de Peer Y."/>
            <person name="Salamini F."/>
            <person name="Viola R."/>
        </authorList>
    </citation>
    <scope>NUCLEOTIDE SEQUENCE</scope>
</reference>
<sequence length="103" mass="11148">MGLRHARPNSPKGMVPKVPLGVDEAPVEKCAIAGVQKTSRHSRSKDAVQVPSCAGKRRRLGAMAQAFKRRRLSVVASLLVTPLLALLGIGVEDVVWRHFQSEA</sequence>
<evidence type="ECO:0000256" key="1">
    <source>
        <dbReference type="SAM" id="Phobius"/>
    </source>
</evidence>
<evidence type="ECO:0000313" key="2">
    <source>
        <dbReference type="EMBL" id="CAN74043.1"/>
    </source>
</evidence>
<dbReference type="EMBL" id="AM442958">
    <property type="protein sequence ID" value="CAN74043.1"/>
    <property type="molecule type" value="Genomic_DNA"/>
</dbReference>
<accession>A5B135</accession>
<gene>
    <name evidence="2" type="ORF">VITISV_012949</name>
</gene>
<keyword evidence="1" id="KW-1133">Transmembrane helix</keyword>
<dbReference type="AlphaFoldDB" id="A5B135"/>
<keyword evidence="1" id="KW-0812">Transmembrane</keyword>
<proteinExistence type="predicted"/>